<evidence type="ECO:0000256" key="1">
    <source>
        <dbReference type="SAM" id="MobiDB-lite"/>
    </source>
</evidence>
<accession>A0ABU2D0H4</accession>
<name>A0ABU2D0H4_9EURY</name>
<proteinExistence type="predicted"/>
<dbReference type="InterPro" id="IPR025295">
    <property type="entry name" value="eCIS_core_dom"/>
</dbReference>
<organism evidence="3 4">
    <name type="scientific">Methanosarcina baikalica</name>
    <dbReference type="NCBI Taxonomy" id="3073890"/>
    <lineage>
        <taxon>Archaea</taxon>
        <taxon>Methanobacteriati</taxon>
        <taxon>Methanobacteriota</taxon>
        <taxon>Stenosarchaea group</taxon>
        <taxon>Methanomicrobia</taxon>
        <taxon>Methanosarcinales</taxon>
        <taxon>Methanosarcinaceae</taxon>
        <taxon>Methanosarcina</taxon>
    </lineage>
</organism>
<evidence type="ECO:0000313" key="3">
    <source>
        <dbReference type="EMBL" id="MDR7665494.1"/>
    </source>
</evidence>
<dbReference type="Pfam" id="PF13699">
    <property type="entry name" value="eCIS_core"/>
    <property type="match status" value="1"/>
</dbReference>
<evidence type="ECO:0000313" key="4">
    <source>
        <dbReference type="Proteomes" id="UP001246244"/>
    </source>
</evidence>
<feature type="region of interest" description="Disordered" evidence="1">
    <location>
        <begin position="87"/>
        <end position="116"/>
    </location>
</feature>
<feature type="compositionally biased region" description="Polar residues" evidence="1">
    <location>
        <begin position="1"/>
        <end position="19"/>
    </location>
</feature>
<feature type="domain" description="eCIS core" evidence="2">
    <location>
        <begin position="195"/>
        <end position="260"/>
    </location>
</feature>
<dbReference type="EMBL" id="JAVKPK010000021">
    <property type="protein sequence ID" value="MDR7665494.1"/>
    <property type="molecule type" value="Genomic_DNA"/>
</dbReference>
<protein>
    <submittedName>
        <fullName evidence="3">DUF4157 domain-containing protein</fullName>
    </submittedName>
</protein>
<feature type="region of interest" description="Disordered" evidence="1">
    <location>
        <begin position="1"/>
        <end position="29"/>
    </location>
</feature>
<reference evidence="4" key="1">
    <citation type="submission" date="2023-07" db="EMBL/GenBank/DDBJ databases">
        <title>Whole-genome sequencing of a new Methanosarcina sp. Z-7115.</title>
        <authorList>
            <person name="Zhilina T.N."/>
            <person name="Merkel A.Y."/>
        </authorList>
    </citation>
    <scope>NUCLEOTIDE SEQUENCE [LARGE SCALE GENOMIC DNA]</scope>
    <source>
        <strain evidence="4">Z-7115</strain>
    </source>
</reference>
<keyword evidence="4" id="KW-1185">Reference proteome</keyword>
<sequence length="466" mass="52039">MAEHQQAQQSKKPDTNFQKQAIPLSHTPASNTYSIIQRAKINPRSLTHADIMQLQRTIGNRAVGMLLSSLGNTSTAQQATVQRQEIPEEEEPLQGKFESVQRQEIPEEEEPLQGKMAETVQRQEIPEEEEPLQGKFESKPEISSPSFFAAPITQRQELEEEEKTLQGKMIGAVQRQEIPEEEEPLQAKTENNTGMPDNLKAGVETLSGIDMSDVKVHYNSDGPANVGALAYTQGTDIHIAPGQEKHLPHETWHVVQQKESRVRPTIQLKDVAVNDDVKLEHEADEFGKSVTQMMTCKKATVAGSSETTQLSQIVPMDFQLGGGVFSKGSSASTAVKAVEVGASKKKLGAKEDTPNCYLCVLADYLDKGLETFDSSLGHMRISIQIFQDTMLKKLGINVEMLGFENYTDFFNHINKCKNGEYFIGWKTHIIRGTKVAGQIMELWDPQNQTGYSFPMKEDLYFSLRIK</sequence>
<comment type="caution">
    <text evidence="3">The sequence shown here is derived from an EMBL/GenBank/DDBJ whole genome shotgun (WGS) entry which is preliminary data.</text>
</comment>
<gene>
    <name evidence="3" type="ORF">RG963_06815</name>
</gene>
<dbReference type="Proteomes" id="UP001246244">
    <property type="component" value="Unassembled WGS sequence"/>
</dbReference>
<evidence type="ECO:0000259" key="2">
    <source>
        <dbReference type="Pfam" id="PF13699"/>
    </source>
</evidence>
<dbReference type="RefSeq" id="WP_310575520.1">
    <property type="nucleotide sequence ID" value="NZ_JAVKPK010000021.1"/>
</dbReference>